<dbReference type="AlphaFoldDB" id="A0ABC8IMZ7"/>
<dbReference type="Pfam" id="PF07734">
    <property type="entry name" value="FBA_1"/>
    <property type="match status" value="1"/>
</dbReference>
<reference evidence="2 3" key="1">
    <citation type="submission" date="2022-03" db="EMBL/GenBank/DDBJ databases">
        <authorList>
            <person name="Macdonald S."/>
            <person name="Ahmed S."/>
            <person name="Newling K."/>
        </authorList>
    </citation>
    <scope>NUCLEOTIDE SEQUENCE [LARGE SCALE GENOMIC DNA]</scope>
</reference>
<accession>A0ABC8IMZ7</accession>
<sequence>MASPRRSWSLSLLPPEIIQEIFYKTPAEALVLSKPTCKKLYTLITDHSFIYKHFQRTQEHFIRASDTVQIMDPITRKISVSPVPNELLRHPFKIDTLVNTHMVHCDGFMLVAYDEPEVEIYECKTSSWRTLDVELDVGVIIMLNCVAVMGNMYWVAYRDEEVETEFIWSFDFSDESFKEICFCPPSYDISHLASLNGDSLSLLKQDEVSRTIEVWVSSKLGDGDGDVSFSKYFSLSGPDIPALRIDDEAARPVYCFVKTKSVIVWCVGVEGEGDKVCRCLTLYEIDEDGVRNDKVTERDYVHDYSRSNLCGYVYVPSMIPLPWVGE</sequence>
<dbReference type="InterPro" id="IPR006527">
    <property type="entry name" value="F-box-assoc_dom_typ1"/>
</dbReference>
<dbReference type="EMBL" id="CAKOAT010011114">
    <property type="protein sequence ID" value="CAH8283488.1"/>
    <property type="molecule type" value="Genomic_DNA"/>
</dbReference>
<keyword evidence="3" id="KW-1185">Reference proteome</keyword>
<feature type="domain" description="F-box" evidence="1">
    <location>
        <begin position="7"/>
        <end position="54"/>
    </location>
</feature>
<comment type="caution">
    <text evidence="2">The sequence shown here is derived from an EMBL/GenBank/DDBJ whole genome shotgun (WGS) entry which is preliminary data.</text>
</comment>
<dbReference type="InterPro" id="IPR036047">
    <property type="entry name" value="F-box-like_dom_sf"/>
</dbReference>
<name>A0ABC8IMZ7_ERUVS</name>
<dbReference type="PROSITE" id="PS50181">
    <property type="entry name" value="FBOX"/>
    <property type="match status" value="1"/>
</dbReference>
<dbReference type="Proteomes" id="UP001642260">
    <property type="component" value="Unassembled WGS sequence"/>
</dbReference>
<proteinExistence type="predicted"/>
<dbReference type="PANTHER" id="PTHR31672:SF13">
    <property type="entry name" value="F-BOX PROTEIN CPR30-LIKE"/>
    <property type="match status" value="1"/>
</dbReference>
<dbReference type="SUPFAM" id="SSF50965">
    <property type="entry name" value="Galactose oxidase, central domain"/>
    <property type="match status" value="1"/>
</dbReference>
<dbReference type="Gene3D" id="1.20.1280.50">
    <property type="match status" value="1"/>
</dbReference>
<protein>
    <recommendedName>
        <fullName evidence="1">F-box domain-containing protein</fullName>
    </recommendedName>
</protein>
<evidence type="ECO:0000259" key="1">
    <source>
        <dbReference type="PROSITE" id="PS50181"/>
    </source>
</evidence>
<organism evidence="2 3">
    <name type="scientific">Eruca vesicaria subsp. sativa</name>
    <name type="common">Garden rocket</name>
    <name type="synonym">Eruca sativa</name>
    <dbReference type="NCBI Taxonomy" id="29727"/>
    <lineage>
        <taxon>Eukaryota</taxon>
        <taxon>Viridiplantae</taxon>
        <taxon>Streptophyta</taxon>
        <taxon>Embryophyta</taxon>
        <taxon>Tracheophyta</taxon>
        <taxon>Spermatophyta</taxon>
        <taxon>Magnoliopsida</taxon>
        <taxon>eudicotyledons</taxon>
        <taxon>Gunneridae</taxon>
        <taxon>Pentapetalae</taxon>
        <taxon>rosids</taxon>
        <taxon>malvids</taxon>
        <taxon>Brassicales</taxon>
        <taxon>Brassicaceae</taxon>
        <taxon>Brassiceae</taxon>
        <taxon>Eruca</taxon>
    </lineage>
</organism>
<dbReference type="NCBIfam" id="TIGR01640">
    <property type="entry name" value="F_box_assoc_1"/>
    <property type="match status" value="1"/>
</dbReference>
<evidence type="ECO:0000313" key="2">
    <source>
        <dbReference type="EMBL" id="CAH8283488.1"/>
    </source>
</evidence>
<gene>
    <name evidence="2" type="ORF">ERUC_LOCUS595</name>
</gene>
<dbReference type="InterPro" id="IPR001810">
    <property type="entry name" value="F-box_dom"/>
</dbReference>
<dbReference type="InterPro" id="IPR011043">
    <property type="entry name" value="Gal_Oxase/kelch_b-propeller"/>
</dbReference>
<dbReference type="InterPro" id="IPR017451">
    <property type="entry name" value="F-box-assoc_interact_dom"/>
</dbReference>
<dbReference type="Pfam" id="PF00646">
    <property type="entry name" value="F-box"/>
    <property type="match status" value="1"/>
</dbReference>
<dbReference type="SUPFAM" id="SSF81383">
    <property type="entry name" value="F-box domain"/>
    <property type="match status" value="1"/>
</dbReference>
<dbReference type="PANTHER" id="PTHR31672">
    <property type="entry name" value="BNACNNG10540D PROTEIN"/>
    <property type="match status" value="1"/>
</dbReference>
<dbReference type="InterPro" id="IPR050796">
    <property type="entry name" value="SCF_F-box_component"/>
</dbReference>
<evidence type="ECO:0000313" key="3">
    <source>
        <dbReference type="Proteomes" id="UP001642260"/>
    </source>
</evidence>